<dbReference type="Proteomes" id="UP001219518">
    <property type="component" value="Unassembled WGS sequence"/>
</dbReference>
<sequence>MSLFTLIPNQHINTDHFHHYIYWQHPDKDPKPDDTVFLVEHESNSTEMDSTSSIELRRSKRNKK</sequence>
<feature type="compositionally biased region" description="Polar residues" evidence="1">
    <location>
        <begin position="45"/>
        <end position="54"/>
    </location>
</feature>
<comment type="caution">
    <text evidence="2">The sequence shown here is derived from an EMBL/GenBank/DDBJ whole genome shotgun (WGS) entry which is preliminary data.</text>
</comment>
<dbReference type="EMBL" id="JAHWGI010001426">
    <property type="protein sequence ID" value="KAK3931472.1"/>
    <property type="molecule type" value="Genomic_DNA"/>
</dbReference>
<feature type="region of interest" description="Disordered" evidence="1">
    <location>
        <begin position="41"/>
        <end position="64"/>
    </location>
</feature>
<dbReference type="AlphaFoldDB" id="A0AAE1I0V5"/>
<keyword evidence="3" id="KW-1185">Reference proteome</keyword>
<name>A0AAE1I0V5_9NEOP</name>
<gene>
    <name evidence="2" type="ORF">KUF71_006490</name>
</gene>
<reference evidence="2" key="2">
    <citation type="journal article" date="2023" name="BMC Genomics">
        <title>Pest status, molecular evolution, and epigenetic factors derived from the genome assembly of Frankliniella fusca, a thysanopteran phytovirus vector.</title>
        <authorList>
            <person name="Catto M.A."/>
            <person name="Labadie P.E."/>
            <person name="Jacobson A.L."/>
            <person name="Kennedy G.G."/>
            <person name="Srinivasan R."/>
            <person name="Hunt B.G."/>
        </authorList>
    </citation>
    <scope>NUCLEOTIDE SEQUENCE</scope>
    <source>
        <strain evidence="2">PL_HMW_Pooled</strain>
    </source>
</reference>
<evidence type="ECO:0000313" key="3">
    <source>
        <dbReference type="Proteomes" id="UP001219518"/>
    </source>
</evidence>
<evidence type="ECO:0000256" key="1">
    <source>
        <dbReference type="SAM" id="MobiDB-lite"/>
    </source>
</evidence>
<proteinExistence type="predicted"/>
<evidence type="ECO:0000313" key="2">
    <source>
        <dbReference type="EMBL" id="KAK3931472.1"/>
    </source>
</evidence>
<organism evidence="2 3">
    <name type="scientific">Frankliniella fusca</name>
    <dbReference type="NCBI Taxonomy" id="407009"/>
    <lineage>
        <taxon>Eukaryota</taxon>
        <taxon>Metazoa</taxon>
        <taxon>Ecdysozoa</taxon>
        <taxon>Arthropoda</taxon>
        <taxon>Hexapoda</taxon>
        <taxon>Insecta</taxon>
        <taxon>Pterygota</taxon>
        <taxon>Neoptera</taxon>
        <taxon>Paraneoptera</taxon>
        <taxon>Thysanoptera</taxon>
        <taxon>Terebrantia</taxon>
        <taxon>Thripoidea</taxon>
        <taxon>Thripidae</taxon>
        <taxon>Frankliniella</taxon>
    </lineage>
</organism>
<accession>A0AAE1I0V5</accession>
<reference evidence="2" key="1">
    <citation type="submission" date="2021-07" db="EMBL/GenBank/DDBJ databases">
        <authorList>
            <person name="Catto M.A."/>
            <person name="Jacobson A."/>
            <person name="Kennedy G."/>
            <person name="Labadie P."/>
            <person name="Hunt B.G."/>
            <person name="Srinivasan R."/>
        </authorList>
    </citation>
    <scope>NUCLEOTIDE SEQUENCE</scope>
    <source>
        <strain evidence="2">PL_HMW_Pooled</strain>
        <tissue evidence="2">Head</tissue>
    </source>
</reference>
<protein>
    <submittedName>
        <fullName evidence="2">Segregation and condensation protein B</fullName>
    </submittedName>
</protein>